<proteinExistence type="inferred from homology"/>
<dbReference type="InterPro" id="IPR036640">
    <property type="entry name" value="ABC1_TM_sf"/>
</dbReference>
<comment type="similarity">
    <text evidence="2">Belongs to the ABC transporter superfamily. ABCB family. Multidrug resistance exporter (TC 3.A.1.201) subfamily.</text>
</comment>
<evidence type="ECO:0000259" key="11">
    <source>
        <dbReference type="PROSITE" id="PS50929"/>
    </source>
</evidence>
<dbReference type="Gene3D" id="3.30.470.20">
    <property type="entry name" value="ATP-grasp fold, B domain"/>
    <property type="match status" value="1"/>
</dbReference>
<dbReference type="Pfam" id="PF13535">
    <property type="entry name" value="ATP-grasp_4"/>
    <property type="match status" value="1"/>
</dbReference>
<keyword evidence="14" id="KW-1185">Reference proteome</keyword>
<dbReference type="PANTHER" id="PTHR43394">
    <property type="entry name" value="ATP-DEPENDENT PERMEASE MDL1, MITOCHONDRIAL"/>
    <property type="match status" value="1"/>
</dbReference>
<feature type="domain" description="ABC transmembrane type-1" evidence="11">
    <location>
        <begin position="1252"/>
        <end position="1541"/>
    </location>
</feature>
<keyword evidence="4 8" id="KW-0547">Nucleotide-binding</keyword>
<dbReference type="GO" id="GO:0005524">
    <property type="term" value="F:ATP binding"/>
    <property type="evidence" value="ECO:0007669"/>
    <property type="project" value="UniProtKB-UniRule"/>
</dbReference>
<dbReference type="SUPFAM" id="SSF90123">
    <property type="entry name" value="ABC transporter transmembrane region"/>
    <property type="match status" value="2"/>
</dbReference>
<comment type="caution">
    <text evidence="13">The sequence shown here is derived from an EMBL/GenBank/DDBJ whole genome shotgun (WGS) entry which is preliminary data.</text>
</comment>
<dbReference type="InterPro" id="IPR003439">
    <property type="entry name" value="ABC_transporter-like_ATP-bd"/>
</dbReference>
<feature type="transmembrane region" description="Helical" evidence="9">
    <location>
        <begin position="1398"/>
        <end position="1419"/>
    </location>
</feature>
<feature type="domain" description="ABC transporter" evidence="10">
    <location>
        <begin position="944"/>
        <end position="1192"/>
    </location>
</feature>
<feature type="transmembrane region" description="Helical" evidence="9">
    <location>
        <begin position="613"/>
        <end position="637"/>
    </location>
</feature>
<feature type="transmembrane region" description="Helical" evidence="9">
    <location>
        <begin position="1481"/>
        <end position="1500"/>
    </location>
</feature>
<protein>
    <submittedName>
        <fullName evidence="13">Uncharacterized protein</fullName>
    </submittedName>
</protein>
<dbReference type="CDD" id="cd18577">
    <property type="entry name" value="ABC_6TM_Pgp_ABCB1_D1_like"/>
    <property type="match status" value="1"/>
</dbReference>
<evidence type="ECO:0000256" key="8">
    <source>
        <dbReference type="PROSITE-ProRule" id="PRU00409"/>
    </source>
</evidence>
<feature type="transmembrane region" description="Helical" evidence="9">
    <location>
        <begin position="1248"/>
        <end position="1275"/>
    </location>
</feature>
<dbReference type="FunFam" id="3.40.50.300:FF:000251">
    <property type="entry name" value="ABC transporter B family member 19"/>
    <property type="match status" value="2"/>
</dbReference>
<feature type="transmembrane region" description="Helical" evidence="9">
    <location>
        <begin position="877"/>
        <end position="896"/>
    </location>
</feature>
<dbReference type="EMBL" id="JAAMPI010000743">
    <property type="protein sequence ID" value="KAF4628928.1"/>
    <property type="molecule type" value="Genomic_DNA"/>
</dbReference>
<dbReference type="Pfam" id="PF00005">
    <property type="entry name" value="ABC_tran"/>
    <property type="match status" value="2"/>
</dbReference>
<dbReference type="Pfam" id="PF00664">
    <property type="entry name" value="ABC_membrane"/>
    <property type="match status" value="2"/>
</dbReference>
<dbReference type="PROSITE" id="PS50975">
    <property type="entry name" value="ATP_GRASP"/>
    <property type="match status" value="1"/>
</dbReference>
<dbReference type="GO" id="GO:0005743">
    <property type="term" value="C:mitochondrial inner membrane"/>
    <property type="evidence" value="ECO:0007669"/>
    <property type="project" value="TreeGrafter"/>
</dbReference>
<dbReference type="InterPro" id="IPR003593">
    <property type="entry name" value="AAA+_ATPase"/>
</dbReference>
<feature type="transmembrane region" description="Helical" evidence="9">
    <location>
        <begin position="764"/>
        <end position="782"/>
    </location>
</feature>
<feature type="transmembrane region" description="Helical" evidence="9">
    <location>
        <begin position="1295"/>
        <end position="1318"/>
    </location>
</feature>
<reference evidence="13 14" key="1">
    <citation type="submission" date="2020-03" db="EMBL/GenBank/DDBJ databases">
        <title>Draft Genome Sequence of Cudoniella acicularis.</title>
        <authorList>
            <person name="Buettner E."/>
            <person name="Kellner H."/>
        </authorList>
    </citation>
    <scope>NUCLEOTIDE SEQUENCE [LARGE SCALE GENOMIC DNA]</scope>
    <source>
        <strain evidence="13 14">DSM 108380</strain>
    </source>
</reference>
<feature type="domain" description="ATP-grasp" evidence="12">
    <location>
        <begin position="296"/>
        <end position="528"/>
    </location>
</feature>
<gene>
    <name evidence="13" type="ORF">G7Y89_g9220</name>
</gene>
<organism evidence="13 14">
    <name type="scientific">Cudoniella acicularis</name>
    <dbReference type="NCBI Taxonomy" id="354080"/>
    <lineage>
        <taxon>Eukaryota</taxon>
        <taxon>Fungi</taxon>
        <taxon>Dikarya</taxon>
        <taxon>Ascomycota</taxon>
        <taxon>Pezizomycotina</taxon>
        <taxon>Leotiomycetes</taxon>
        <taxon>Helotiales</taxon>
        <taxon>Tricladiaceae</taxon>
        <taxon>Cudoniella</taxon>
    </lineage>
</organism>
<evidence type="ECO:0000256" key="6">
    <source>
        <dbReference type="ARBA" id="ARBA00022989"/>
    </source>
</evidence>
<evidence type="ECO:0000256" key="4">
    <source>
        <dbReference type="ARBA" id="ARBA00022741"/>
    </source>
</evidence>
<dbReference type="SUPFAM" id="SSF56059">
    <property type="entry name" value="Glutathione synthetase ATP-binding domain-like"/>
    <property type="match status" value="1"/>
</dbReference>
<dbReference type="InterPro" id="IPR011761">
    <property type="entry name" value="ATP-grasp"/>
</dbReference>
<dbReference type="PROSITE" id="PS00211">
    <property type="entry name" value="ABC_TRANSPORTER_1"/>
    <property type="match status" value="2"/>
</dbReference>
<dbReference type="CDD" id="cd03249">
    <property type="entry name" value="ABC_MTABC3_MDL1_MDL2"/>
    <property type="match status" value="2"/>
</dbReference>
<evidence type="ECO:0000259" key="12">
    <source>
        <dbReference type="PROSITE" id="PS50975"/>
    </source>
</evidence>
<keyword evidence="5 8" id="KW-0067">ATP-binding</keyword>
<dbReference type="InterPro" id="IPR039421">
    <property type="entry name" value="Type_1_exporter"/>
</dbReference>
<dbReference type="PANTHER" id="PTHR43394:SF1">
    <property type="entry name" value="ATP-BINDING CASSETTE SUB-FAMILY B MEMBER 10, MITOCHONDRIAL"/>
    <property type="match status" value="1"/>
</dbReference>
<dbReference type="Gene3D" id="3.30.1490.20">
    <property type="entry name" value="ATP-grasp fold, A domain"/>
    <property type="match status" value="1"/>
</dbReference>
<dbReference type="Pfam" id="PF18130">
    <property type="entry name" value="ATPgrasp_N"/>
    <property type="match status" value="1"/>
</dbReference>
<comment type="subcellular location">
    <subcellularLocation>
        <location evidence="1">Membrane</location>
        <topology evidence="1">Multi-pass membrane protein</topology>
    </subcellularLocation>
</comment>
<accession>A0A8H4RG10</accession>
<feature type="transmembrane region" description="Helical" evidence="9">
    <location>
        <begin position="740"/>
        <end position="758"/>
    </location>
</feature>
<evidence type="ECO:0000256" key="2">
    <source>
        <dbReference type="ARBA" id="ARBA00007577"/>
    </source>
</evidence>
<feature type="transmembrane region" description="Helical" evidence="9">
    <location>
        <begin position="1366"/>
        <end position="1392"/>
    </location>
</feature>
<dbReference type="Gene3D" id="3.40.50.300">
    <property type="entry name" value="P-loop containing nucleotide triphosphate hydrolases"/>
    <property type="match status" value="2"/>
</dbReference>
<dbReference type="InterPro" id="IPR011527">
    <property type="entry name" value="ABC1_TM_dom"/>
</dbReference>
<dbReference type="SUPFAM" id="SSF52540">
    <property type="entry name" value="P-loop containing nucleoside triphosphate hydrolases"/>
    <property type="match status" value="2"/>
</dbReference>
<evidence type="ECO:0000313" key="13">
    <source>
        <dbReference type="EMBL" id="KAF4628928.1"/>
    </source>
</evidence>
<dbReference type="Gene3D" id="3.40.50.20">
    <property type="match status" value="1"/>
</dbReference>
<feature type="transmembrane region" description="Helical" evidence="9">
    <location>
        <begin position="667"/>
        <end position="689"/>
    </location>
</feature>
<dbReference type="PROSITE" id="PS50893">
    <property type="entry name" value="ABC_TRANSPORTER_2"/>
    <property type="match status" value="2"/>
</dbReference>
<evidence type="ECO:0000259" key="10">
    <source>
        <dbReference type="PROSITE" id="PS50893"/>
    </source>
</evidence>
<dbReference type="InterPro" id="IPR013815">
    <property type="entry name" value="ATP_grasp_subdomain_1"/>
</dbReference>
<dbReference type="PROSITE" id="PS50929">
    <property type="entry name" value="ABC_TM1F"/>
    <property type="match status" value="2"/>
</dbReference>
<feature type="transmembrane region" description="Helical" evidence="9">
    <location>
        <begin position="1512"/>
        <end position="1536"/>
    </location>
</feature>
<feature type="transmembrane region" description="Helical" evidence="9">
    <location>
        <begin position="843"/>
        <end position="865"/>
    </location>
</feature>
<keyword evidence="3 9" id="KW-0812">Transmembrane</keyword>
<keyword evidence="6 9" id="KW-1133">Transmembrane helix</keyword>
<dbReference type="InterPro" id="IPR041472">
    <property type="entry name" value="BL00235/CARNS1_N"/>
</dbReference>
<dbReference type="GO" id="GO:0015421">
    <property type="term" value="F:ABC-type oligopeptide transporter activity"/>
    <property type="evidence" value="ECO:0007669"/>
    <property type="project" value="TreeGrafter"/>
</dbReference>
<evidence type="ECO:0000256" key="3">
    <source>
        <dbReference type="ARBA" id="ARBA00022692"/>
    </source>
</evidence>
<sequence length="1821" mass="198780">MFYSVDLIIKPSKWIDTDLLDTGDPEVKDRIWITAVTAISSKRTEEILPGDFGEGQHAGYGFIISSLKNCLVAPRNFYQVIRLIVPRPAGYIVRSDIFNIRLVNCPSVSTVVSFCKPKRHFNAVPNPPEIRTALQIRRILGLACTGILLSPSVEVESDLRALDLELEFRLSFPWLTEKTTPQQTIAVVDGLKTPETGRNFYQAVKALGLSVIILDRPGHWLESPEYAHWREAFLPIEGKLEDGLENRLLDALNKYQQRDNAVKINGLVTFFDPLFTSVAKAARKLGFKSSSPDAYAIATDKFKTSIAEGHYAYHASSFQEVMQIAHGEQHLRYPLVVKPCRGWGSEGVFRAKNSSELMDAVSAIDFDRHGKNVVIEEYCDGPEVDANIVLVNGEVLFSEVSDDFPKDADGEGNTALKTFIEVANVLPSTLPQEEICQLKSSLHQSLLKLGFRDGFFHLEARVKNSSMEFREDDQAGIVDLRPKHSKPYDTPTTWLIEINPRPPGVQALLASAYTYGVDYIGISLCFAINDKEAVRALSIPFSYEKIGNGAQYWCEIVFIPVTRGGTFGSGNHALRRTAGSGGMKMEILNLQSNWLPGEKGKITIFSFTTKFDIVVLVLSSFSAIIAGALNPLLTVIYGQLVGAFQDFSDGKISGSSLEAKISQFTLYFVYLAIGMFVFSYIATVGFFYTGEKLTQRLRRAYLKSIIRQNIAFFDNTGAGELTTRITSNINLVQEAISGKVSLSLTALATFSTAFIIAFVEYWKLALILSCCVVLTATVNYFGMKAAVRYSKLGIQSYSRAAEIAEEAISSIKHVTAFGIQDVLANRYFAHLLLAEKAGMRARISLSVMTATFMGIMQLTYGLSFWQGARFLVVGEVSGARVVTITMAIVIGSLSVGRVAPNAQAFISGIAGAKTILETISKVSPIDPLSTVGDIIPPDDVKGDIILKDISLVYPSRKDVTVLKDLTLSLPQGKTTALVGASGCGKSSIVGLIERFYEPCNGEILLDGYDIRSLNVHWLRQQMSLVSQESVLFSTTIFENIRHGLIGRLQSVPEMDNDALNSCVIAAAKSANAHNFIMALPQAYQTEVGESGLQLSGGQRQRIAIARAIVSNPKILLLDEATSALDSNAEADVQRALETAAQGRTTLVIAHRLSTIRKADNIVVLGKEGTILQEGNHDDLIRLGGPYKASVEKQDSGTDQWRVRNADTSFDLVDSDFGKEKGLQEKIEESSETRWALVKVVWKLNREEAFSMVIGLCCAILAGLVNPAQSILFASSIDALALPQSSYALLRQRIDFWSSMYLTIGIVAFLTWSGQGICFSKSSERLTLRARDLSFRSILRQQVSFFDEKQHSTGALTTLLATKSTQLAGLSGAVLGTIFTAFATLAGGIVLSIIVGWKLALVCTATIPIVLGCGWTRLRILSIFESKVRKAHENSASYASEAIAAIRTAASLSLEDHVLTTYSSILATTSSESLKSILRASVFYAASQGCMFLVAALGFWYGGGLISTHEYSMFQFFVCFAALISGTQSVGAVFSFAPDMSKATMAAKELNTLFERTPNIDTINPSGKRIAKCGGRLEMKNIKFSYPSRPNNCVLDGFDLNVSPGKFLALVGPSGCGKSTVISLLERFFDPAAGQIFLDGQDIKTLNVNDYRRTISLVGQEPAMYQGTIRDNIILGSNESVSEGAVVQACKEANIYDFILSLPDGFSTVVGSRGVLLSGGQKQRIAIARALLRDTKILLLDEATSALDIESEQVVQDALNAVRRGRTTICVAHRLGTVTGADEILVLEKGRVIERGTHEQLIRRDGAYATMARMQALGGEIE</sequence>
<evidence type="ECO:0000256" key="5">
    <source>
        <dbReference type="ARBA" id="ARBA00022840"/>
    </source>
</evidence>
<evidence type="ECO:0000256" key="7">
    <source>
        <dbReference type="ARBA" id="ARBA00023136"/>
    </source>
</evidence>
<dbReference type="SMART" id="SM00382">
    <property type="entry name" value="AAA"/>
    <property type="match status" value="2"/>
</dbReference>
<feature type="domain" description="ABC transmembrane type-1" evidence="11">
    <location>
        <begin position="617"/>
        <end position="907"/>
    </location>
</feature>
<dbReference type="InterPro" id="IPR027417">
    <property type="entry name" value="P-loop_NTPase"/>
</dbReference>
<dbReference type="Gene3D" id="1.20.1560.10">
    <property type="entry name" value="ABC transporter type 1, transmembrane domain"/>
    <property type="match status" value="1"/>
</dbReference>
<name>A0A8H4RG10_9HELO</name>
<dbReference type="CDD" id="cd18578">
    <property type="entry name" value="ABC_6TM_Pgp_ABCB1_D2_like"/>
    <property type="match status" value="1"/>
</dbReference>
<evidence type="ECO:0000256" key="1">
    <source>
        <dbReference type="ARBA" id="ARBA00004141"/>
    </source>
</evidence>
<evidence type="ECO:0000256" key="9">
    <source>
        <dbReference type="SAM" id="Phobius"/>
    </source>
</evidence>
<dbReference type="InterPro" id="IPR017871">
    <property type="entry name" value="ABC_transporter-like_CS"/>
</dbReference>
<dbReference type="GO" id="GO:0090374">
    <property type="term" value="P:oligopeptide export from mitochondrion"/>
    <property type="evidence" value="ECO:0007669"/>
    <property type="project" value="TreeGrafter"/>
</dbReference>
<evidence type="ECO:0000313" key="14">
    <source>
        <dbReference type="Proteomes" id="UP000566819"/>
    </source>
</evidence>
<dbReference type="GO" id="GO:0016887">
    <property type="term" value="F:ATP hydrolysis activity"/>
    <property type="evidence" value="ECO:0007669"/>
    <property type="project" value="InterPro"/>
</dbReference>
<keyword evidence="7 9" id="KW-0472">Membrane</keyword>
<dbReference type="Proteomes" id="UP000566819">
    <property type="component" value="Unassembled WGS sequence"/>
</dbReference>
<dbReference type="OrthoDB" id="3559863at2759"/>
<feature type="domain" description="ABC transporter" evidence="10">
    <location>
        <begin position="1576"/>
        <end position="1813"/>
    </location>
</feature>
<dbReference type="GO" id="GO:0046872">
    <property type="term" value="F:metal ion binding"/>
    <property type="evidence" value="ECO:0007669"/>
    <property type="project" value="InterPro"/>
</dbReference>